<dbReference type="SUPFAM" id="SSF52200">
    <property type="entry name" value="Toll/Interleukin receptor TIR domain"/>
    <property type="match status" value="1"/>
</dbReference>
<evidence type="ECO:0000313" key="3">
    <source>
        <dbReference type="Proteomes" id="UP001143347"/>
    </source>
</evidence>
<proteinExistence type="predicted"/>
<sequence>MKHTVHDLGHQQKGATAVVTLDSQANVQLMTQSEYRNYKSGRRYRYTGGLAKRSPVRLTIPSSGRWIIVTDLGGYLGRYRVGVGVEPAPRGALPKIREDNPARRVEVRDDVVEPPSDDIMAGQTWDVFLSHASEDKLSVAIPLRDALAVRGVRVWLDVAELRIGSSLRRRIDQGIRSSRFGLVVLSPSFFDKGWPNHELDGIVTRTNAGEQSILPIWHEVGADEVRAYSPSLADKVALSTATHEIEAIAEEIAAVVIGDKAA</sequence>
<dbReference type="SMART" id="SM00255">
    <property type="entry name" value="TIR"/>
    <property type="match status" value="1"/>
</dbReference>
<dbReference type="GO" id="GO:0007165">
    <property type="term" value="P:signal transduction"/>
    <property type="evidence" value="ECO:0007669"/>
    <property type="project" value="InterPro"/>
</dbReference>
<dbReference type="InterPro" id="IPR036488">
    <property type="entry name" value="DUF1883-like_sf"/>
</dbReference>
<evidence type="ECO:0000313" key="2">
    <source>
        <dbReference type="EMBL" id="MCX2967211.1"/>
    </source>
</evidence>
<dbReference type="Proteomes" id="UP001143347">
    <property type="component" value="Unassembled WGS sequence"/>
</dbReference>
<dbReference type="Gene3D" id="4.10.1210.10">
    <property type="entry name" value="Atu1913-like"/>
    <property type="match status" value="1"/>
</dbReference>
<organism evidence="2 3">
    <name type="scientific">Gordonia aquimaris</name>
    <dbReference type="NCBI Taxonomy" id="2984863"/>
    <lineage>
        <taxon>Bacteria</taxon>
        <taxon>Bacillati</taxon>
        <taxon>Actinomycetota</taxon>
        <taxon>Actinomycetes</taxon>
        <taxon>Mycobacteriales</taxon>
        <taxon>Gordoniaceae</taxon>
        <taxon>Gordonia</taxon>
    </lineage>
</organism>
<accession>A0A9X3I7D1</accession>
<dbReference type="SUPFAM" id="SSF141099">
    <property type="entry name" value="Atu1913-like"/>
    <property type="match status" value="1"/>
</dbReference>
<evidence type="ECO:0000259" key="1">
    <source>
        <dbReference type="PROSITE" id="PS50104"/>
    </source>
</evidence>
<dbReference type="Gene3D" id="3.40.50.10140">
    <property type="entry name" value="Toll/interleukin-1 receptor homology (TIR) domain"/>
    <property type="match status" value="1"/>
</dbReference>
<comment type="caution">
    <text evidence="2">The sequence shown here is derived from an EMBL/GenBank/DDBJ whole genome shotgun (WGS) entry which is preliminary data.</text>
</comment>
<name>A0A9X3I7D1_9ACTN</name>
<dbReference type="EMBL" id="JAPKFM010000052">
    <property type="protein sequence ID" value="MCX2967211.1"/>
    <property type="molecule type" value="Genomic_DNA"/>
</dbReference>
<gene>
    <name evidence="2" type="ORF">OSB52_24385</name>
</gene>
<dbReference type="InterPro" id="IPR015073">
    <property type="entry name" value="DUF1883"/>
</dbReference>
<dbReference type="InterPro" id="IPR035897">
    <property type="entry name" value="Toll_tir_struct_dom_sf"/>
</dbReference>
<reference evidence="2" key="1">
    <citation type="submission" date="2022-10" db="EMBL/GenBank/DDBJ databases">
        <title>WGS of marine actinomycetes from Thailand.</title>
        <authorList>
            <person name="Thawai C."/>
        </authorList>
    </citation>
    <scope>NUCLEOTIDE SEQUENCE</scope>
    <source>
        <strain evidence="2">SW21</strain>
    </source>
</reference>
<feature type="domain" description="TIR" evidence="1">
    <location>
        <begin position="123"/>
        <end position="256"/>
    </location>
</feature>
<dbReference type="Pfam" id="PF08980">
    <property type="entry name" value="DUF1883"/>
    <property type="match status" value="1"/>
</dbReference>
<protein>
    <submittedName>
        <fullName evidence="2">DUF1883 domain-containing protein</fullName>
    </submittedName>
</protein>
<dbReference type="PROSITE" id="PS50104">
    <property type="entry name" value="TIR"/>
    <property type="match status" value="1"/>
</dbReference>
<dbReference type="RefSeq" id="WP_266063915.1">
    <property type="nucleotide sequence ID" value="NZ_JAPKFM010000052.1"/>
</dbReference>
<keyword evidence="3" id="KW-1185">Reference proteome</keyword>
<dbReference type="InterPro" id="IPR000157">
    <property type="entry name" value="TIR_dom"/>
</dbReference>
<dbReference type="Pfam" id="PF13676">
    <property type="entry name" value="TIR_2"/>
    <property type="match status" value="1"/>
</dbReference>
<dbReference type="AlphaFoldDB" id="A0A9X3I7D1"/>